<dbReference type="OMA" id="RYADNDN"/>
<sequence length="622" mass="62873">MVARATAPRAKVPASWLWRPTSSSASASASASVSRRARAVMPMAAIVVFAAAAGIVEAPLPVFGAGINPLAGVLPPSNDDSNNKDTSNNNNNNNDNQPTKPSPAPAPAPSSDTPSKPSPTSNTGSGSPSSGSATSKGSSSSSPTSDNGPSSPAAPTSGSGATTIVTRVQDGITTFITFGPAGGVPTPADASATGTAALPVHTTTATTTTFLPFTTVYKSKIVVDGTTSVVMVPTEVNNAQDAAVIKSINGDGLFQSSTFFTVLGCLGGAVVLIAAAVFVIRRKHTNNRKARVFKGTDRFGNGAFQPGLPGSGPAPSYSRVAGYGKPAGGLHGAGEDYGAGVVTLVEVGTSSAPATGAHNAGSASPLPAKEPLLGGPQQPGANGPQQQMYGHAGLGQSSATFTAPPPQFEQHQGLLQGQAAAPMNPPAPTHAGTPAARGMGYGMAPLGMGNGMGMGVPVSAPQSRPPPMEHVSAIPMHSGPHIPMHAHLDNDGDSIDDVLFAATVPRHDAPTSQPQPPQQQQFQQQPQQPLQQQPQQFQPQAQQAPHPLYANTQIAGSTSSLHRPVPPSGVAYRTNPETQQRELYYLPTASGLSASAPPSGMSTAAGTYAQGARVWCGSINGV</sequence>
<protein>
    <submittedName>
        <fullName evidence="3">Uncharacterized protein</fullName>
    </submittedName>
</protein>
<keyword evidence="2" id="KW-1133">Transmembrane helix</keyword>
<keyword evidence="2" id="KW-0812">Transmembrane</keyword>
<feature type="compositionally biased region" description="Low complexity" evidence="1">
    <location>
        <begin position="109"/>
        <end position="161"/>
    </location>
</feature>
<dbReference type="VEuPathDB" id="FungiDB:AMAG_05469"/>
<name>A0A0L0SCB8_ALLM3</name>
<evidence type="ECO:0000313" key="3">
    <source>
        <dbReference type="EMBL" id="KNE60030.1"/>
    </source>
</evidence>
<keyword evidence="4" id="KW-1185">Reference proteome</keyword>
<dbReference type="AlphaFoldDB" id="A0A0L0SCB8"/>
<dbReference type="EMBL" id="GG745335">
    <property type="protein sequence ID" value="KNE60030.1"/>
    <property type="molecule type" value="Genomic_DNA"/>
</dbReference>
<feature type="region of interest" description="Disordered" evidence="1">
    <location>
        <begin position="507"/>
        <end position="544"/>
    </location>
</feature>
<feature type="compositionally biased region" description="Low complexity" evidence="1">
    <location>
        <begin position="412"/>
        <end position="421"/>
    </location>
</feature>
<dbReference type="STRING" id="578462.A0A0L0SCB8"/>
<feature type="transmembrane region" description="Helical" evidence="2">
    <location>
        <begin position="259"/>
        <end position="280"/>
    </location>
</feature>
<feature type="compositionally biased region" description="Low complexity" evidence="1">
    <location>
        <begin position="371"/>
        <end position="387"/>
    </location>
</feature>
<feature type="region of interest" description="Disordered" evidence="1">
    <location>
        <begin position="74"/>
        <end position="161"/>
    </location>
</feature>
<feature type="compositionally biased region" description="Low complexity" evidence="1">
    <location>
        <begin position="518"/>
        <end position="544"/>
    </location>
</feature>
<dbReference type="Proteomes" id="UP000054350">
    <property type="component" value="Unassembled WGS sequence"/>
</dbReference>
<evidence type="ECO:0000313" key="4">
    <source>
        <dbReference type="Proteomes" id="UP000054350"/>
    </source>
</evidence>
<reference evidence="3 4" key="1">
    <citation type="submission" date="2009-11" db="EMBL/GenBank/DDBJ databases">
        <title>Annotation of Allomyces macrogynus ATCC 38327.</title>
        <authorList>
            <consortium name="The Broad Institute Genome Sequencing Platform"/>
            <person name="Russ C."/>
            <person name="Cuomo C."/>
            <person name="Burger G."/>
            <person name="Gray M.W."/>
            <person name="Holland P.W.H."/>
            <person name="King N."/>
            <person name="Lang F.B.F."/>
            <person name="Roger A.J."/>
            <person name="Ruiz-Trillo I."/>
            <person name="Young S.K."/>
            <person name="Zeng Q."/>
            <person name="Gargeya S."/>
            <person name="Fitzgerald M."/>
            <person name="Haas B."/>
            <person name="Abouelleil A."/>
            <person name="Alvarado L."/>
            <person name="Arachchi H.M."/>
            <person name="Berlin A."/>
            <person name="Chapman S.B."/>
            <person name="Gearin G."/>
            <person name="Goldberg J."/>
            <person name="Griggs A."/>
            <person name="Gujja S."/>
            <person name="Hansen M."/>
            <person name="Heiman D."/>
            <person name="Howarth C."/>
            <person name="Larimer J."/>
            <person name="Lui A."/>
            <person name="MacDonald P.J.P."/>
            <person name="McCowen C."/>
            <person name="Montmayeur A."/>
            <person name="Murphy C."/>
            <person name="Neiman D."/>
            <person name="Pearson M."/>
            <person name="Priest M."/>
            <person name="Roberts A."/>
            <person name="Saif S."/>
            <person name="Shea T."/>
            <person name="Sisk P."/>
            <person name="Stolte C."/>
            <person name="Sykes S."/>
            <person name="Wortman J."/>
            <person name="Nusbaum C."/>
            <person name="Birren B."/>
        </authorList>
    </citation>
    <scope>NUCLEOTIDE SEQUENCE [LARGE SCALE GENOMIC DNA]</scope>
    <source>
        <strain evidence="3 4">ATCC 38327</strain>
    </source>
</reference>
<feature type="compositionally biased region" description="Low complexity" evidence="1">
    <location>
        <begin position="75"/>
        <end position="99"/>
    </location>
</feature>
<keyword evidence="2" id="KW-0472">Membrane</keyword>
<gene>
    <name evidence="3" type="ORF">AMAG_05469</name>
</gene>
<reference evidence="4" key="2">
    <citation type="submission" date="2009-11" db="EMBL/GenBank/DDBJ databases">
        <title>The Genome Sequence of Allomyces macrogynus strain ATCC 38327.</title>
        <authorList>
            <consortium name="The Broad Institute Genome Sequencing Platform"/>
            <person name="Russ C."/>
            <person name="Cuomo C."/>
            <person name="Shea T."/>
            <person name="Young S.K."/>
            <person name="Zeng Q."/>
            <person name="Koehrsen M."/>
            <person name="Haas B."/>
            <person name="Borodovsky M."/>
            <person name="Guigo R."/>
            <person name="Alvarado L."/>
            <person name="Berlin A."/>
            <person name="Borenstein D."/>
            <person name="Chen Z."/>
            <person name="Engels R."/>
            <person name="Freedman E."/>
            <person name="Gellesch M."/>
            <person name="Goldberg J."/>
            <person name="Griggs A."/>
            <person name="Gujja S."/>
            <person name="Heiman D."/>
            <person name="Hepburn T."/>
            <person name="Howarth C."/>
            <person name="Jen D."/>
            <person name="Larson L."/>
            <person name="Lewis B."/>
            <person name="Mehta T."/>
            <person name="Park D."/>
            <person name="Pearson M."/>
            <person name="Roberts A."/>
            <person name="Saif S."/>
            <person name="Shenoy N."/>
            <person name="Sisk P."/>
            <person name="Stolte C."/>
            <person name="Sykes S."/>
            <person name="Walk T."/>
            <person name="White J."/>
            <person name="Yandava C."/>
            <person name="Burger G."/>
            <person name="Gray M.W."/>
            <person name="Holland P.W.H."/>
            <person name="King N."/>
            <person name="Lang F.B.F."/>
            <person name="Roger A.J."/>
            <person name="Ruiz-Trillo I."/>
            <person name="Lander E."/>
            <person name="Nusbaum C."/>
        </authorList>
    </citation>
    <scope>NUCLEOTIDE SEQUENCE [LARGE SCALE GENOMIC DNA]</scope>
    <source>
        <strain evidence="4">ATCC 38327</strain>
    </source>
</reference>
<proteinExistence type="predicted"/>
<evidence type="ECO:0000256" key="2">
    <source>
        <dbReference type="SAM" id="Phobius"/>
    </source>
</evidence>
<organism evidence="3 4">
    <name type="scientific">Allomyces macrogynus (strain ATCC 38327)</name>
    <name type="common">Allomyces javanicus var. macrogynus</name>
    <dbReference type="NCBI Taxonomy" id="578462"/>
    <lineage>
        <taxon>Eukaryota</taxon>
        <taxon>Fungi</taxon>
        <taxon>Fungi incertae sedis</taxon>
        <taxon>Blastocladiomycota</taxon>
        <taxon>Blastocladiomycetes</taxon>
        <taxon>Blastocladiales</taxon>
        <taxon>Blastocladiaceae</taxon>
        <taxon>Allomyces</taxon>
    </lineage>
</organism>
<evidence type="ECO:0000256" key="1">
    <source>
        <dbReference type="SAM" id="MobiDB-lite"/>
    </source>
</evidence>
<accession>A0A0L0SCB8</accession>
<feature type="region of interest" description="Disordered" evidence="1">
    <location>
        <begin position="353"/>
        <end position="436"/>
    </location>
</feature>